<proteinExistence type="predicted"/>
<sequence length="99" mass="11544">MLKSLDLFISLRAQYFFQTVAIIRLITFVKKKHNLNMSRKRKTFNSCILPCLIYGSETWTLTKAQREKLVVTGGTRKKKKSNGEEYDWLLALKKIGTMI</sequence>
<name>A0ABN8B048_CHISP</name>
<organism evidence="1 2">
    <name type="scientific">Chilo suppressalis</name>
    <name type="common">Asiatic rice borer moth</name>
    <dbReference type="NCBI Taxonomy" id="168631"/>
    <lineage>
        <taxon>Eukaryota</taxon>
        <taxon>Metazoa</taxon>
        <taxon>Ecdysozoa</taxon>
        <taxon>Arthropoda</taxon>
        <taxon>Hexapoda</taxon>
        <taxon>Insecta</taxon>
        <taxon>Pterygota</taxon>
        <taxon>Neoptera</taxon>
        <taxon>Endopterygota</taxon>
        <taxon>Lepidoptera</taxon>
        <taxon>Glossata</taxon>
        <taxon>Ditrysia</taxon>
        <taxon>Pyraloidea</taxon>
        <taxon>Crambidae</taxon>
        <taxon>Crambinae</taxon>
        <taxon>Chilo</taxon>
    </lineage>
</organism>
<dbReference type="EMBL" id="OU963911">
    <property type="protein sequence ID" value="CAH0400910.1"/>
    <property type="molecule type" value="Genomic_DNA"/>
</dbReference>
<protein>
    <recommendedName>
        <fullName evidence="3">Endonuclease-reverse transcriptase</fullName>
    </recommendedName>
</protein>
<evidence type="ECO:0000313" key="2">
    <source>
        <dbReference type="Proteomes" id="UP001153292"/>
    </source>
</evidence>
<evidence type="ECO:0000313" key="1">
    <source>
        <dbReference type="EMBL" id="CAH0400910.1"/>
    </source>
</evidence>
<gene>
    <name evidence="1" type="ORF">CHILSU_LOCUS4118</name>
</gene>
<dbReference type="Proteomes" id="UP001153292">
    <property type="component" value="Chromosome 18"/>
</dbReference>
<keyword evidence="2" id="KW-1185">Reference proteome</keyword>
<reference evidence="1" key="1">
    <citation type="submission" date="2021-12" db="EMBL/GenBank/DDBJ databases">
        <authorList>
            <person name="King R."/>
        </authorList>
    </citation>
    <scope>NUCLEOTIDE SEQUENCE</scope>
</reference>
<evidence type="ECO:0008006" key="3">
    <source>
        <dbReference type="Google" id="ProtNLM"/>
    </source>
</evidence>
<accession>A0ABN8B048</accession>